<accession>A0A0R2JED0</accession>
<protein>
    <submittedName>
        <fullName evidence="1">Uncharacterized protein</fullName>
    </submittedName>
</protein>
<dbReference type="Proteomes" id="UP000051655">
    <property type="component" value="Unassembled WGS sequence"/>
</dbReference>
<reference evidence="1 2" key="1">
    <citation type="journal article" date="2015" name="Genome Announc.">
        <title>Expanding the biotechnology potential of lactobacilli through comparative genomics of 213 strains and associated genera.</title>
        <authorList>
            <person name="Sun Z."/>
            <person name="Harris H.M."/>
            <person name="McCann A."/>
            <person name="Guo C."/>
            <person name="Argimon S."/>
            <person name="Zhang W."/>
            <person name="Yang X."/>
            <person name="Jeffery I.B."/>
            <person name="Cooney J.C."/>
            <person name="Kagawa T.F."/>
            <person name="Liu W."/>
            <person name="Song Y."/>
            <person name="Salvetti E."/>
            <person name="Wrobel A."/>
            <person name="Rasinkangas P."/>
            <person name="Parkhill J."/>
            <person name="Rea M.C."/>
            <person name="O'Sullivan O."/>
            <person name="Ritari J."/>
            <person name="Douillard F.P."/>
            <person name="Paul Ross R."/>
            <person name="Yang R."/>
            <person name="Briner A.E."/>
            <person name="Felis G.E."/>
            <person name="de Vos W.M."/>
            <person name="Barrangou R."/>
            <person name="Klaenhammer T.R."/>
            <person name="Caufield P.W."/>
            <person name="Cui Y."/>
            <person name="Zhang H."/>
            <person name="O'Toole P.W."/>
        </authorList>
    </citation>
    <scope>NUCLEOTIDE SEQUENCE [LARGE SCALE GENOMIC DNA]</scope>
    <source>
        <strain evidence="1 2">DSM 20593</strain>
    </source>
</reference>
<dbReference type="EMBL" id="JQBP01000001">
    <property type="protein sequence ID" value="KRN75736.1"/>
    <property type="molecule type" value="Genomic_DNA"/>
</dbReference>
<evidence type="ECO:0000313" key="1">
    <source>
        <dbReference type="EMBL" id="KRN75736.1"/>
    </source>
</evidence>
<comment type="caution">
    <text evidence="1">The sequence shown here is derived from an EMBL/GenBank/DDBJ whole genome shotgun (WGS) entry which is preliminary data.</text>
</comment>
<organism evidence="1 2">
    <name type="scientific">Weissella kandleri</name>
    <dbReference type="NCBI Taxonomy" id="1616"/>
    <lineage>
        <taxon>Bacteria</taxon>
        <taxon>Bacillati</taxon>
        <taxon>Bacillota</taxon>
        <taxon>Bacilli</taxon>
        <taxon>Lactobacillales</taxon>
        <taxon>Lactobacillaceae</taxon>
        <taxon>Weissella</taxon>
    </lineage>
</organism>
<evidence type="ECO:0000313" key="2">
    <source>
        <dbReference type="Proteomes" id="UP000051655"/>
    </source>
</evidence>
<keyword evidence="2" id="KW-1185">Reference proteome</keyword>
<dbReference type="STRING" id="1616.IV73_GL000232"/>
<dbReference type="AlphaFoldDB" id="A0A0R2JED0"/>
<sequence>MLQAYGRLFDFGSTLNNFKVDYHLAHRIDMKNDTEAIRSDWQTVNNDLSYALGRGIDELD</sequence>
<proteinExistence type="predicted"/>
<gene>
    <name evidence="1" type="ORF">IV73_GL000232</name>
</gene>
<dbReference type="PATRIC" id="fig|1616.3.peg.236"/>
<name>A0A0R2JED0_9LACO</name>